<reference evidence="2" key="2">
    <citation type="submission" date="2025-08" db="UniProtKB">
        <authorList>
            <consortium name="RefSeq"/>
        </authorList>
    </citation>
    <scope>IDENTIFICATION</scope>
</reference>
<evidence type="ECO:0000313" key="1">
    <source>
        <dbReference type="Proteomes" id="UP000694930"/>
    </source>
</evidence>
<name>A0ABM1FCG1_SOLPN</name>
<dbReference type="Proteomes" id="UP000694930">
    <property type="component" value="Chromosome 10"/>
</dbReference>
<keyword evidence="1" id="KW-1185">Reference proteome</keyword>
<evidence type="ECO:0000313" key="2">
    <source>
        <dbReference type="RefSeq" id="XP_015054881.1"/>
    </source>
</evidence>
<sequence length="227" mass="25907">MKRVAMQGKLRKLIRNGDGVSENEGKSKKLHELFMKEEVKSRKSILLSMEDHTVYKELSPDMVMFVTHLYVNCTLRDSNFLPRKKSGITCFNNSYALDFVKNAVGQFGRDYQKVNKWLFGSNLKKIALLGCPSTAKKNILFAKRLHTMFYVLLHQVCRKCALKASCKFVNQYVRKGDMTNLHLVVVMGVITLDALESVAPHLVIPDEIKASVSRLMINIFRLSQTMS</sequence>
<reference evidence="1" key="1">
    <citation type="journal article" date="2014" name="Nat. Genet.">
        <title>The genome of the stress-tolerant wild tomato species Solanum pennellii.</title>
        <authorList>
            <person name="Bolger A."/>
            <person name="Scossa F."/>
            <person name="Bolger M.E."/>
            <person name="Lanz C."/>
            <person name="Maumus F."/>
            <person name="Tohge T."/>
            <person name="Quesneville H."/>
            <person name="Alseekh S."/>
            <person name="Sorensen I."/>
            <person name="Lichtenstein G."/>
            <person name="Fich E.A."/>
            <person name="Conte M."/>
            <person name="Keller H."/>
            <person name="Schneeberger K."/>
            <person name="Schwacke R."/>
            <person name="Ofner I."/>
            <person name="Vrebalov J."/>
            <person name="Xu Y."/>
            <person name="Osorio S."/>
            <person name="Aflitos S.A."/>
            <person name="Schijlen E."/>
            <person name="Jimenez-Gomez J.M."/>
            <person name="Ryngajllo M."/>
            <person name="Kimura S."/>
            <person name="Kumar R."/>
            <person name="Koenig D."/>
            <person name="Headland L.R."/>
            <person name="Maloof J.N."/>
            <person name="Sinha N."/>
            <person name="van Ham R.C."/>
            <person name="Lankhorst R.K."/>
            <person name="Mao L."/>
            <person name="Vogel A."/>
            <person name="Arsova B."/>
            <person name="Panstruga R."/>
            <person name="Fei Z."/>
            <person name="Rose J.K."/>
            <person name="Zamir D."/>
            <person name="Carrari F."/>
            <person name="Giovannoni J.J."/>
            <person name="Weigel D."/>
            <person name="Usadel B."/>
            <person name="Fernie A.R."/>
        </authorList>
    </citation>
    <scope>NUCLEOTIDE SEQUENCE [LARGE SCALE GENOMIC DNA]</scope>
    <source>
        <strain evidence="1">cv. LA0716</strain>
    </source>
</reference>
<organism evidence="1 2">
    <name type="scientific">Solanum pennellii</name>
    <name type="common">Tomato</name>
    <name type="synonym">Lycopersicon pennellii</name>
    <dbReference type="NCBI Taxonomy" id="28526"/>
    <lineage>
        <taxon>Eukaryota</taxon>
        <taxon>Viridiplantae</taxon>
        <taxon>Streptophyta</taxon>
        <taxon>Embryophyta</taxon>
        <taxon>Tracheophyta</taxon>
        <taxon>Spermatophyta</taxon>
        <taxon>Magnoliopsida</taxon>
        <taxon>eudicotyledons</taxon>
        <taxon>Gunneridae</taxon>
        <taxon>Pentapetalae</taxon>
        <taxon>asterids</taxon>
        <taxon>lamiids</taxon>
        <taxon>Solanales</taxon>
        <taxon>Solanaceae</taxon>
        <taxon>Solanoideae</taxon>
        <taxon>Solaneae</taxon>
        <taxon>Solanum</taxon>
        <taxon>Solanum subgen. Lycopersicon</taxon>
    </lineage>
</organism>
<accession>A0ABM1FCG1</accession>
<protein>
    <submittedName>
        <fullName evidence="2">Uncharacterized protein LOC107001285</fullName>
    </submittedName>
</protein>
<gene>
    <name evidence="2" type="primary">LOC107001285</name>
</gene>
<dbReference type="RefSeq" id="XP_015054881.1">
    <property type="nucleotide sequence ID" value="XM_015199395.1"/>
</dbReference>
<proteinExistence type="predicted"/>
<dbReference type="GeneID" id="107001285"/>